<feature type="transmembrane region" description="Helical" evidence="1">
    <location>
        <begin position="59"/>
        <end position="75"/>
    </location>
</feature>
<organism evidence="2 3">
    <name type="scientific">Rhododendron griersonianum</name>
    <dbReference type="NCBI Taxonomy" id="479676"/>
    <lineage>
        <taxon>Eukaryota</taxon>
        <taxon>Viridiplantae</taxon>
        <taxon>Streptophyta</taxon>
        <taxon>Embryophyta</taxon>
        <taxon>Tracheophyta</taxon>
        <taxon>Spermatophyta</taxon>
        <taxon>Magnoliopsida</taxon>
        <taxon>eudicotyledons</taxon>
        <taxon>Gunneridae</taxon>
        <taxon>Pentapetalae</taxon>
        <taxon>asterids</taxon>
        <taxon>Ericales</taxon>
        <taxon>Ericaceae</taxon>
        <taxon>Ericoideae</taxon>
        <taxon>Rhodoreae</taxon>
        <taxon>Rhododendron</taxon>
    </lineage>
</organism>
<evidence type="ECO:0008006" key="4">
    <source>
        <dbReference type="Google" id="ProtNLM"/>
    </source>
</evidence>
<keyword evidence="1" id="KW-0472">Membrane</keyword>
<proteinExistence type="predicted"/>
<dbReference type="AlphaFoldDB" id="A0AAV6IWB9"/>
<comment type="caution">
    <text evidence="2">The sequence shown here is derived from an EMBL/GenBank/DDBJ whole genome shotgun (WGS) entry which is preliminary data.</text>
</comment>
<feature type="transmembrane region" description="Helical" evidence="1">
    <location>
        <begin position="28"/>
        <end position="47"/>
    </location>
</feature>
<evidence type="ECO:0000256" key="1">
    <source>
        <dbReference type="SAM" id="Phobius"/>
    </source>
</evidence>
<keyword evidence="3" id="KW-1185">Reference proteome</keyword>
<evidence type="ECO:0000313" key="3">
    <source>
        <dbReference type="Proteomes" id="UP000823749"/>
    </source>
</evidence>
<name>A0AAV6IWB9_9ERIC</name>
<sequence length="90" mass="10859">MAIRRRGFPEDAVFRGIERTELTLTIQALWLQLFGFILFCVVLTISMPRWFGRNDRLNTFWYWALVVAVALAAFIKDYERRLRQAFNERW</sequence>
<protein>
    <recommendedName>
        <fullName evidence="4">Cation-transporting P-type ATPase C-terminal domain-containing protein</fullName>
    </recommendedName>
</protein>
<keyword evidence="1" id="KW-0812">Transmembrane</keyword>
<dbReference type="Proteomes" id="UP000823749">
    <property type="component" value="Chromosome 9"/>
</dbReference>
<gene>
    <name evidence="2" type="ORF">RHGRI_026386</name>
</gene>
<keyword evidence="1" id="KW-1133">Transmembrane helix</keyword>
<dbReference type="EMBL" id="JACTNZ010000009">
    <property type="protein sequence ID" value="KAG5531744.1"/>
    <property type="molecule type" value="Genomic_DNA"/>
</dbReference>
<evidence type="ECO:0000313" key="2">
    <source>
        <dbReference type="EMBL" id="KAG5531744.1"/>
    </source>
</evidence>
<reference evidence="2" key="1">
    <citation type="submission" date="2020-08" db="EMBL/GenBank/DDBJ databases">
        <title>Plant Genome Project.</title>
        <authorList>
            <person name="Zhang R.-G."/>
        </authorList>
    </citation>
    <scope>NUCLEOTIDE SEQUENCE</scope>
    <source>
        <strain evidence="2">WSP0</strain>
        <tissue evidence="2">Leaf</tissue>
    </source>
</reference>
<accession>A0AAV6IWB9</accession>